<dbReference type="Proteomes" id="UP000190683">
    <property type="component" value="Unassembled WGS sequence"/>
</dbReference>
<dbReference type="STRING" id="573983.B0681_06330"/>
<reference evidence="5 6" key="1">
    <citation type="submission" date="2017-02" db="EMBL/GenBank/DDBJ databases">
        <title>Draft genome sequence of Moraxella porci CCUG 54912T type strain.</title>
        <authorList>
            <person name="Salva-Serra F."/>
            <person name="Engstrom-Jakobsson H."/>
            <person name="Thorell K."/>
            <person name="Jaen-Luchoro D."/>
            <person name="Gonzales-Siles L."/>
            <person name="Karlsson R."/>
            <person name="Yazdan S."/>
            <person name="Boulund F."/>
            <person name="Johnning A."/>
            <person name="Engstrand L."/>
            <person name="Kristiansson E."/>
            <person name="Moore E."/>
        </authorList>
    </citation>
    <scope>NUCLEOTIDE SEQUENCE [LARGE SCALE GENOMIC DNA]</scope>
    <source>
        <strain evidence="5 6">CCUG 54912</strain>
    </source>
</reference>
<accession>A0A1T0CR94</accession>
<dbReference type="Gene3D" id="3.90.1150.10">
    <property type="entry name" value="Aspartate Aminotransferase, domain 1"/>
    <property type="match status" value="1"/>
</dbReference>
<comment type="cofactor">
    <cofactor evidence="1">
        <name>pyridoxal 5'-phosphate</name>
        <dbReference type="ChEBI" id="CHEBI:597326"/>
    </cofactor>
</comment>
<evidence type="ECO:0000313" key="6">
    <source>
        <dbReference type="Proteomes" id="UP000190683"/>
    </source>
</evidence>
<dbReference type="InterPro" id="IPR015421">
    <property type="entry name" value="PyrdxlP-dep_Trfase_major"/>
</dbReference>
<dbReference type="PANTHER" id="PTHR13693:SF100">
    <property type="entry name" value="8-AMINO-7-OXONONANOATE SYNTHASE"/>
    <property type="match status" value="1"/>
</dbReference>
<dbReference type="Gene3D" id="3.40.640.10">
    <property type="entry name" value="Type I PLP-dependent aspartate aminotransferase-like (Major domain)"/>
    <property type="match status" value="1"/>
</dbReference>
<dbReference type="SUPFAM" id="SSF53383">
    <property type="entry name" value="PLP-dependent transferases"/>
    <property type="match status" value="1"/>
</dbReference>
<keyword evidence="3" id="KW-0663">Pyridoxal phosphate</keyword>
<feature type="domain" description="Aminotransferase class I/classII large" evidence="4">
    <location>
        <begin position="41"/>
        <end position="389"/>
    </location>
</feature>
<dbReference type="InterPro" id="IPR015422">
    <property type="entry name" value="PyrdxlP-dep_Trfase_small"/>
</dbReference>
<sequence>MSERMLAQFAEHLDQLKQTDNYRSFRKLHHQGAAIHLDGQKLVNLASNDYLGVASDEHLQAQFLATYQDYLPFGSSSSRLLTGNFAVYEMLEERMGELFLGRACLLFNSGYHANVGILPAICDGRTLVLADKLVHASIIDGMRLAAANGTKCVRYQHQNLTHLETLIQKYHDDMSIDRIVIVTESIFSMDGDATDLPALVRLKATYPKLILYIDEAHAIGVRGQQGLGCAEAFGCIDEIDLIVGAFGKAMASVGGYVICHQMIKDYLINTMRPLIFSTALPPMNVAWTAFVLDNIIGMTAERNKLQMRHEHLIMHIKSLGFECPSDSQIVPIILKDNARTMRATDELTKQGFFVLGVRPPTVPQNQSRLRVCLNSTISDDEFTQFCHAIGQLT</sequence>
<name>A0A1T0CR94_9GAMM</name>
<dbReference type="InterPro" id="IPR050087">
    <property type="entry name" value="AON_synthase_class-II"/>
</dbReference>
<dbReference type="Pfam" id="PF00155">
    <property type="entry name" value="Aminotran_1_2"/>
    <property type="match status" value="1"/>
</dbReference>
<gene>
    <name evidence="5" type="ORF">B0681_06330</name>
</gene>
<keyword evidence="2" id="KW-0808">Transferase</keyword>
<evidence type="ECO:0000259" key="4">
    <source>
        <dbReference type="Pfam" id="PF00155"/>
    </source>
</evidence>
<evidence type="ECO:0000256" key="3">
    <source>
        <dbReference type="ARBA" id="ARBA00022898"/>
    </source>
</evidence>
<dbReference type="InterPro" id="IPR015424">
    <property type="entry name" value="PyrdxlP-dep_Trfase"/>
</dbReference>
<dbReference type="PANTHER" id="PTHR13693">
    <property type="entry name" value="CLASS II AMINOTRANSFERASE/8-AMINO-7-OXONONANOATE SYNTHASE"/>
    <property type="match status" value="1"/>
</dbReference>
<comment type="caution">
    <text evidence="5">The sequence shown here is derived from an EMBL/GenBank/DDBJ whole genome shotgun (WGS) entry which is preliminary data.</text>
</comment>
<organism evidence="5 6">
    <name type="scientific">Moraxella porci DSM 25326</name>
    <dbReference type="NCBI Taxonomy" id="573983"/>
    <lineage>
        <taxon>Bacteria</taxon>
        <taxon>Pseudomonadati</taxon>
        <taxon>Pseudomonadota</taxon>
        <taxon>Gammaproteobacteria</taxon>
        <taxon>Moraxellales</taxon>
        <taxon>Moraxellaceae</taxon>
        <taxon>Moraxella</taxon>
    </lineage>
</organism>
<dbReference type="GO" id="GO:0009102">
    <property type="term" value="P:biotin biosynthetic process"/>
    <property type="evidence" value="ECO:0007669"/>
    <property type="project" value="TreeGrafter"/>
</dbReference>
<dbReference type="RefSeq" id="WP_078317912.1">
    <property type="nucleotide sequence ID" value="NZ_MUYV01000007.1"/>
</dbReference>
<dbReference type="GO" id="GO:0030170">
    <property type="term" value="F:pyridoxal phosphate binding"/>
    <property type="evidence" value="ECO:0007669"/>
    <property type="project" value="InterPro"/>
</dbReference>
<keyword evidence="6" id="KW-1185">Reference proteome</keyword>
<dbReference type="InterPro" id="IPR004839">
    <property type="entry name" value="Aminotransferase_I/II_large"/>
</dbReference>
<proteinExistence type="predicted"/>
<evidence type="ECO:0000256" key="2">
    <source>
        <dbReference type="ARBA" id="ARBA00022679"/>
    </source>
</evidence>
<protein>
    <submittedName>
        <fullName evidence="5">8-amino-7-oxononanoate synthase</fullName>
    </submittedName>
</protein>
<evidence type="ECO:0000313" key="5">
    <source>
        <dbReference type="EMBL" id="OOS24749.1"/>
    </source>
</evidence>
<evidence type="ECO:0000256" key="1">
    <source>
        <dbReference type="ARBA" id="ARBA00001933"/>
    </source>
</evidence>
<dbReference type="EMBL" id="MUYV01000007">
    <property type="protein sequence ID" value="OOS24749.1"/>
    <property type="molecule type" value="Genomic_DNA"/>
</dbReference>
<dbReference type="GO" id="GO:0008710">
    <property type="term" value="F:8-amino-7-oxononanoate synthase activity"/>
    <property type="evidence" value="ECO:0007669"/>
    <property type="project" value="TreeGrafter"/>
</dbReference>
<dbReference type="AlphaFoldDB" id="A0A1T0CR94"/>